<dbReference type="Proteomes" id="UP001589813">
    <property type="component" value="Unassembled WGS sequence"/>
</dbReference>
<gene>
    <name evidence="2" type="ORF">ACFFJP_13120</name>
</gene>
<comment type="caution">
    <text evidence="2">The sequence shown here is derived from an EMBL/GenBank/DDBJ whole genome shotgun (WGS) entry which is preliminary data.</text>
</comment>
<evidence type="ECO:0000313" key="3">
    <source>
        <dbReference type="Proteomes" id="UP001589813"/>
    </source>
</evidence>
<reference evidence="2 3" key="1">
    <citation type="submission" date="2024-09" db="EMBL/GenBank/DDBJ databases">
        <authorList>
            <person name="Sun Q."/>
            <person name="Mori K."/>
        </authorList>
    </citation>
    <scope>NUCLEOTIDE SEQUENCE [LARGE SCALE GENOMIC DNA]</scope>
    <source>
        <strain evidence="2 3">KCTC 23315</strain>
    </source>
</reference>
<evidence type="ECO:0000313" key="2">
    <source>
        <dbReference type="EMBL" id="MFC0049231.1"/>
    </source>
</evidence>
<accession>A0ABV6BED8</accession>
<dbReference type="InterPro" id="IPR008249">
    <property type="entry name" value="UPF0231"/>
</dbReference>
<sequence length="122" mass="14359">MEHDFIYLPDSRRYLLKLAPEQHALQCFLLEEFTLRAASYQPLLDALQQLGLYSEYQFDGREYSLQVERMEVRVFHQSCDQQHADDQFLEAELSTDDANLQSECGLEDLIQLLQAWQQFLPA</sequence>
<proteinExistence type="inferred from homology"/>
<evidence type="ECO:0000256" key="1">
    <source>
        <dbReference type="ARBA" id="ARBA00005367"/>
    </source>
</evidence>
<organism evidence="2 3">
    <name type="scientific">Rheinheimera tilapiae</name>
    <dbReference type="NCBI Taxonomy" id="875043"/>
    <lineage>
        <taxon>Bacteria</taxon>
        <taxon>Pseudomonadati</taxon>
        <taxon>Pseudomonadota</taxon>
        <taxon>Gammaproteobacteria</taxon>
        <taxon>Chromatiales</taxon>
        <taxon>Chromatiaceae</taxon>
        <taxon>Rheinheimera</taxon>
    </lineage>
</organism>
<dbReference type="RefSeq" id="WP_377244696.1">
    <property type="nucleotide sequence ID" value="NZ_JBHLXP010000003.1"/>
</dbReference>
<dbReference type="Pfam" id="PF06062">
    <property type="entry name" value="UPF0231"/>
    <property type="match status" value="1"/>
</dbReference>
<protein>
    <submittedName>
        <fullName evidence="2">YacL family protein</fullName>
    </submittedName>
</protein>
<name>A0ABV6BED8_9GAMM</name>
<keyword evidence="3" id="KW-1185">Reference proteome</keyword>
<dbReference type="EMBL" id="JBHLXP010000003">
    <property type="protein sequence ID" value="MFC0049231.1"/>
    <property type="molecule type" value="Genomic_DNA"/>
</dbReference>
<comment type="similarity">
    <text evidence="1">Belongs to the UPF0231 family.</text>
</comment>